<feature type="region of interest" description="Disordered" evidence="2">
    <location>
        <begin position="320"/>
        <end position="382"/>
    </location>
</feature>
<organism evidence="4 5">
    <name type="scientific">Apiospora saccharicola</name>
    <dbReference type="NCBI Taxonomy" id="335842"/>
    <lineage>
        <taxon>Eukaryota</taxon>
        <taxon>Fungi</taxon>
        <taxon>Dikarya</taxon>
        <taxon>Ascomycota</taxon>
        <taxon>Pezizomycotina</taxon>
        <taxon>Sordariomycetes</taxon>
        <taxon>Xylariomycetidae</taxon>
        <taxon>Amphisphaeriales</taxon>
        <taxon>Apiosporaceae</taxon>
        <taxon>Apiospora</taxon>
    </lineage>
</organism>
<sequence length="1100" mass="126005">MITDKERALSRAERSKTQRYSDVKLQDYEYSELEDMKKRIRILKLDSSSIQNPIIDCELFEVEFDKNYVPHGVPDQEDDPSFTPFHLQRTKVEYEALSWCWGREAADHAIRIRRGDKKYKLRAKKELVLALKYLRHDEKDRYLWIDAVCINQANPTERNHQVQIMAMIYSRATKVCVWLGEDDDDSAMAIKFIKDEIMKLERFDDICKNKANADKWQALLALMQRPWFGRRWVAQEIALALEAQVYCGPDEIPWKDFAVAVELFVEVETATHRLSEVIQKDERFYHVPGWFEYVSHLGASLLVGATAKVFRATEIRRDENKNRKVMGNERHSEPHPMPDQPNAPTDRPTTDIAANDTPATTSETSHNNVVDESTPQAQRNSDAGFNLTQAVWAHRQLAKRETARAPSEDKDTESDSDAGGVSVDPRGRRGLLSLEYLVSTLFTFEATEPRDAIYALLAIAKDTSPSAEVNDYHGDKSKDALLLSTLSNFLEKKPYRVDYTLPYTDQASDPSRFLDILCRPWALKPPKADEDPAPSQVSRNKKKEAVNGSIPRQQTRIKGIFVDGKRVPLLEPRHSLEFKIRTEEAREAGHRDGKVASMYRVDHRSLADYREQVLFKEKSIGEGIRQYFPGALGNRSDGARQQNSLQRDISLPSWVATVDSAPFGLFHHPGMHFPRTGRKNADPLVGLPEDGDRNYSAAQKHKPEESEDKASNLEFRKRPVLGHYSFYVKGFVLDEIDEVAAPAYGGNIPKAWADVAFLRTLVADRGKGNRNPPHYYSKACRESISKGSIDSGRVNIEALINSEQNSIITEFCRRVQEVIWNRRLIKTKDGILGLAPEQVKPGDCVCIIYGCSVPVILRRQFKGDIISEETKSFQPHHRAIPSSTNTDMKPLTKEMAQTFIDAIERWNHCTGEAAEKAGTNAFKLFSENRNGLRDALQLYTPKEVRRQNLEAQLRCEEKEDEMERLKSAVHKYEARQVRKARYRELCNNGFKYGKIRMSGVEYKDHVKSATDLVTQHLKILKEIAKSRQEAENQAREKMAMIAKDRFNTKPGKEDTSGEENSDEEHFYYVMGESYIHGMMDGDAIREKFKRKLRQHLFELR</sequence>
<feature type="domain" description="Heterokaryon incompatibility" evidence="3">
    <location>
        <begin position="94"/>
        <end position="236"/>
    </location>
</feature>
<proteinExistence type="predicted"/>
<feature type="region of interest" description="Disordered" evidence="2">
    <location>
        <begin position="677"/>
        <end position="711"/>
    </location>
</feature>
<keyword evidence="1" id="KW-0175">Coiled coil</keyword>
<evidence type="ECO:0000256" key="2">
    <source>
        <dbReference type="SAM" id="MobiDB-lite"/>
    </source>
</evidence>
<dbReference type="InterPro" id="IPR010730">
    <property type="entry name" value="HET"/>
</dbReference>
<feature type="region of interest" description="Disordered" evidence="2">
    <location>
        <begin position="525"/>
        <end position="549"/>
    </location>
</feature>
<feature type="compositionally biased region" description="Basic and acidic residues" evidence="2">
    <location>
        <begin position="701"/>
        <end position="711"/>
    </location>
</feature>
<reference evidence="4 5" key="1">
    <citation type="submission" date="2023-01" db="EMBL/GenBank/DDBJ databases">
        <title>Analysis of 21 Apiospora genomes using comparative genomics revels a genus with tremendous synthesis potential of carbohydrate active enzymes and secondary metabolites.</title>
        <authorList>
            <person name="Sorensen T."/>
        </authorList>
    </citation>
    <scope>NUCLEOTIDE SEQUENCE [LARGE SCALE GENOMIC DNA]</scope>
    <source>
        <strain evidence="4 5">CBS 83171</strain>
    </source>
</reference>
<evidence type="ECO:0000313" key="4">
    <source>
        <dbReference type="EMBL" id="KAK8060052.1"/>
    </source>
</evidence>
<dbReference type="Proteomes" id="UP001446871">
    <property type="component" value="Unassembled WGS sequence"/>
</dbReference>
<accession>A0ABR1UMZ2</accession>
<feature type="compositionally biased region" description="Polar residues" evidence="2">
    <location>
        <begin position="357"/>
        <end position="382"/>
    </location>
</feature>
<evidence type="ECO:0000313" key="5">
    <source>
        <dbReference type="Proteomes" id="UP001446871"/>
    </source>
</evidence>
<name>A0ABR1UMZ2_9PEZI</name>
<dbReference type="PANTHER" id="PTHR24148:SF64">
    <property type="entry name" value="HETEROKARYON INCOMPATIBILITY DOMAIN-CONTAINING PROTEIN"/>
    <property type="match status" value="1"/>
</dbReference>
<dbReference type="Pfam" id="PF06985">
    <property type="entry name" value="HET"/>
    <property type="match status" value="1"/>
</dbReference>
<dbReference type="EMBL" id="JAQQWM010000006">
    <property type="protein sequence ID" value="KAK8060052.1"/>
    <property type="molecule type" value="Genomic_DNA"/>
</dbReference>
<feature type="coiled-coil region" evidence="1">
    <location>
        <begin position="948"/>
        <end position="975"/>
    </location>
</feature>
<feature type="compositionally biased region" description="Basic and acidic residues" evidence="2">
    <location>
        <begin position="398"/>
        <end position="409"/>
    </location>
</feature>
<feature type="region of interest" description="Disordered" evidence="2">
    <location>
        <begin position="396"/>
        <end position="425"/>
    </location>
</feature>
<comment type="caution">
    <text evidence="4">The sequence shown here is derived from an EMBL/GenBank/DDBJ whole genome shotgun (WGS) entry which is preliminary data.</text>
</comment>
<gene>
    <name evidence="4" type="ORF">PG996_009982</name>
</gene>
<evidence type="ECO:0000259" key="3">
    <source>
        <dbReference type="Pfam" id="PF06985"/>
    </source>
</evidence>
<feature type="compositionally biased region" description="Basic and acidic residues" evidence="2">
    <location>
        <begin position="320"/>
        <end position="336"/>
    </location>
</feature>
<dbReference type="InterPro" id="IPR052895">
    <property type="entry name" value="HetReg/Transcr_Mod"/>
</dbReference>
<evidence type="ECO:0000256" key="1">
    <source>
        <dbReference type="SAM" id="Coils"/>
    </source>
</evidence>
<dbReference type="PANTHER" id="PTHR24148">
    <property type="entry name" value="ANKYRIN REPEAT DOMAIN-CONTAINING PROTEIN 39 HOMOLOG-RELATED"/>
    <property type="match status" value="1"/>
</dbReference>
<keyword evidence="5" id="KW-1185">Reference proteome</keyword>
<protein>
    <recommendedName>
        <fullName evidence="3">Heterokaryon incompatibility domain-containing protein</fullName>
    </recommendedName>
</protein>